<name>A0ACC6PF36_9BACL</name>
<gene>
    <name evidence="1" type="ORF">WKI47_16465</name>
</gene>
<protein>
    <submittedName>
        <fullName evidence="1">Tagaturonate reductase</fullName>
    </submittedName>
</protein>
<organism evidence="1 2">
    <name type="scientific">Saccharibacillus sacchari</name>
    <dbReference type="NCBI Taxonomy" id="456493"/>
    <lineage>
        <taxon>Bacteria</taxon>
        <taxon>Bacillati</taxon>
        <taxon>Bacillota</taxon>
        <taxon>Bacilli</taxon>
        <taxon>Bacillales</taxon>
        <taxon>Paenibacillaceae</taxon>
        <taxon>Saccharibacillus</taxon>
    </lineage>
</organism>
<evidence type="ECO:0000313" key="2">
    <source>
        <dbReference type="Proteomes" id="UP001380953"/>
    </source>
</evidence>
<dbReference type="Proteomes" id="UP001380953">
    <property type="component" value="Unassembled WGS sequence"/>
</dbReference>
<dbReference type="EMBL" id="JBBKAR010000043">
    <property type="protein sequence ID" value="MEJ8305504.1"/>
    <property type="molecule type" value="Genomic_DNA"/>
</dbReference>
<evidence type="ECO:0000313" key="1">
    <source>
        <dbReference type="EMBL" id="MEJ8305504.1"/>
    </source>
</evidence>
<sequence>MTSLPRLSRNIVPKVAAFPEKVIQFGGGNFMRAFIDWQLQKMNHQGLFGGNAVLVQPISEEVNTKFAEQDYLFTVLLNGIENGQTVDSAEVVGSVNRLVNPYMEYETYLALADNDQLSIIVSNTTEAGIVYRPEDHLNDKPPAGFPAKLTALLYRRYSLGKSGFTIIPCELIDRNGEKLLEIVKKHAEDWMLDEGFHLWLDTQNTFCCSLVDRIVPGFPRGKEQELAQRLGYEDQLAVTAEPYLLWVIEGPEIIKEQFPLAKAGLNVVVTSDMTPYRERKVHLLNGPHTAMVPLGLLSGLETVEDVMNDEAFSTFLQSMIEQELIPMLDLPVEELQSYAQAVLERFRNPSIRHELRSISLNSISKFKARLLPILLRYVRERGELPPRITLAFAALLYSYRGDRIVRQDEASVLGVFDRAWADPDQFIPRILSQTALWGVDLNEIPGLSARLEGHMHELDSSDLQLHQFV</sequence>
<comment type="caution">
    <text evidence="1">The sequence shown here is derived from an EMBL/GenBank/DDBJ whole genome shotgun (WGS) entry which is preliminary data.</text>
</comment>
<proteinExistence type="predicted"/>
<accession>A0ACC6PF36</accession>
<keyword evidence="2" id="KW-1185">Reference proteome</keyword>
<reference evidence="1" key="1">
    <citation type="submission" date="2024-03" db="EMBL/GenBank/DDBJ databases">
        <title>Whole genome sequecning of epiphytes from Marcgravia umbellata leaves.</title>
        <authorList>
            <person name="Kumar G."/>
            <person name="Savka M.A."/>
        </authorList>
    </citation>
    <scope>NUCLEOTIDE SEQUENCE</scope>
    <source>
        <strain evidence="1">RIT_BL5</strain>
    </source>
</reference>